<accession>F0YSJ3</accession>
<dbReference type="PANTHER" id="PTHR24074">
    <property type="entry name" value="CO-CHAPERONE PROTEIN DJLA"/>
    <property type="match status" value="1"/>
</dbReference>
<dbReference type="InterPro" id="IPR050817">
    <property type="entry name" value="DjlA_DnaK_co-chaperone"/>
</dbReference>
<protein>
    <recommendedName>
        <fullName evidence="1">J domain-containing protein</fullName>
    </recommendedName>
</protein>
<evidence type="ECO:0000259" key="1">
    <source>
        <dbReference type="PROSITE" id="PS50076"/>
    </source>
</evidence>
<evidence type="ECO:0000313" key="3">
    <source>
        <dbReference type="Proteomes" id="UP000002729"/>
    </source>
</evidence>
<reference evidence="2 3" key="1">
    <citation type="journal article" date="2011" name="Proc. Natl. Acad. Sci. U.S.A.">
        <title>Niche of harmful alga Aureococcus anophagefferens revealed through ecogenomics.</title>
        <authorList>
            <person name="Gobler C.J."/>
            <person name="Berry D.L."/>
            <person name="Dyhrman S.T."/>
            <person name="Wilhelm S.W."/>
            <person name="Salamov A."/>
            <person name="Lobanov A.V."/>
            <person name="Zhang Y."/>
            <person name="Collier J.L."/>
            <person name="Wurch L.L."/>
            <person name="Kustka A.B."/>
            <person name="Dill B.D."/>
            <person name="Shah M."/>
            <person name="VerBerkmoes N.C."/>
            <person name="Kuo A."/>
            <person name="Terry A."/>
            <person name="Pangilinan J."/>
            <person name="Lindquist E.A."/>
            <person name="Lucas S."/>
            <person name="Paulsen I.T."/>
            <person name="Hattenrath-Lehmann T.K."/>
            <person name="Talmage S.C."/>
            <person name="Walker E.A."/>
            <person name="Koch F."/>
            <person name="Burson A.M."/>
            <person name="Marcoval M.A."/>
            <person name="Tang Y.Z."/>
            <person name="Lecleir G.R."/>
            <person name="Coyne K.J."/>
            <person name="Berg G.M."/>
            <person name="Bertrand E.M."/>
            <person name="Saito M.A."/>
            <person name="Gladyshev V.N."/>
            <person name="Grigoriev I.V."/>
        </authorList>
    </citation>
    <scope>NUCLEOTIDE SEQUENCE [LARGE SCALE GENOMIC DNA]</scope>
    <source>
        <strain evidence="3">CCMP 1984</strain>
    </source>
</reference>
<dbReference type="PROSITE" id="PS50076">
    <property type="entry name" value="DNAJ_2"/>
    <property type="match status" value="1"/>
</dbReference>
<dbReference type="SUPFAM" id="SSF46565">
    <property type="entry name" value="Chaperone J-domain"/>
    <property type="match status" value="1"/>
</dbReference>
<dbReference type="InterPro" id="IPR001623">
    <property type="entry name" value="DnaJ_domain"/>
</dbReference>
<evidence type="ECO:0000313" key="2">
    <source>
        <dbReference type="EMBL" id="EGB01916.1"/>
    </source>
</evidence>
<dbReference type="InParanoid" id="F0YSJ3"/>
<dbReference type="PROSITE" id="PS00636">
    <property type="entry name" value="DNAJ_1"/>
    <property type="match status" value="1"/>
</dbReference>
<dbReference type="Gene3D" id="1.10.287.110">
    <property type="entry name" value="DnaJ domain"/>
    <property type="match status" value="1"/>
</dbReference>
<gene>
    <name evidence="2" type="ORF">AURANDRAFT_9976</name>
</gene>
<dbReference type="AlphaFoldDB" id="F0YSJ3"/>
<dbReference type="Proteomes" id="UP000002729">
    <property type="component" value="Unassembled WGS sequence"/>
</dbReference>
<feature type="non-terminal residue" evidence="2">
    <location>
        <position position="1"/>
    </location>
</feature>
<name>F0YSJ3_AURAN</name>
<dbReference type="OrthoDB" id="10250354at2759"/>
<dbReference type="InterPro" id="IPR018253">
    <property type="entry name" value="DnaJ_domain_CS"/>
</dbReference>
<dbReference type="CDD" id="cd06257">
    <property type="entry name" value="DnaJ"/>
    <property type="match status" value="1"/>
</dbReference>
<dbReference type="SMART" id="SM00271">
    <property type="entry name" value="DnaJ"/>
    <property type="match status" value="1"/>
</dbReference>
<dbReference type="KEGG" id="aaf:AURANDRAFT_9976"/>
<keyword evidence="3" id="KW-1185">Reference proteome</keyword>
<dbReference type="eggNOG" id="KOG0715">
    <property type="taxonomic scope" value="Eukaryota"/>
</dbReference>
<dbReference type="EMBL" id="GL834013">
    <property type="protein sequence ID" value="EGB01916.1"/>
    <property type="molecule type" value="Genomic_DNA"/>
</dbReference>
<proteinExistence type="predicted"/>
<dbReference type="InterPro" id="IPR036869">
    <property type="entry name" value="J_dom_sf"/>
</dbReference>
<feature type="domain" description="J" evidence="1">
    <location>
        <begin position="1"/>
        <end position="61"/>
    </location>
</feature>
<dbReference type="Pfam" id="PF00226">
    <property type="entry name" value="DnaJ"/>
    <property type="match status" value="1"/>
</dbReference>
<dbReference type="GeneID" id="20229483"/>
<sequence length="61" mass="7211">HYATLGVNYEATPAQLKKKFRELALKFHPDKNKTRTAEERFKKINAAYEVLSDPARRRDYD</sequence>
<feature type="non-terminal residue" evidence="2">
    <location>
        <position position="61"/>
    </location>
</feature>
<dbReference type="RefSeq" id="XP_009043385.1">
    <property type="nucleotide sequence ID" value="XM_009045137.1"/>
</dbReference>
<organism evidence="3">
    <name type="scientific">Aureococcus anophagefferens</name>
    <name type="common">Harmful bloom alga</name>
    <dbReference type="NCBI Taxonomy" id="44056"/>
    <lineage>
        <taxon>Eukaryota</taxon>
        <taxon>Sar</taxon>
        <taxon>Stramenopiles</taxon>
        <taxon>Ochrophyta</taxon>
        <taxon>Pelagophyceae</taxon>
        <taxon>Pelagomonadales</taxon>
        <taxon>Pelagomonadaceae</taxon>
        <taxon>Aureococcus</taxon>
    </lineage>
</organism>
<dbReference type="PRINTS" id="PR00625">
    <property type="entry name" value="JDOMAIN"/>
</dbReference>